<comment type="caution">
    <text evidence="9">The sequence shown here is derived from an EMBL/GenBank/DDBJ whole genome shotgun (WGS) entry which is preliminary data.</text>
</comment>
<evidence type="ECO:0000256" key="1">
    <source>
        <dbReference type="ARBA" id="ARBA00022475"/>
    </source>
</evidence>
<reference evidence="9 10" key="1">
    <citation type="submission" date="2023-07" db="EMBL/GenBank/DDBJ databases">
        <title>Genomic Encyclopedia of Type Strains, Phase IV (KMG-IV): sequencing the most valuable type-strain genomes for metagenomic binning, comparative biology and taxonomic classification.</title>
        <authorList>
            <person name="Goeker M."/>
        </authorList>
    </citation>
    <scope>NUCLEOTIDE SEQUENCE [LARGE SCALE GENOMIC DNA]</scope>
    <source>
        <strain evidence="9 10">DSM 17740</strain>
    </source>
</reference>
<dbReference type="EC" id="4.2.2.29" evidence="7"/>
<evidence type="ECO:0000256" key="7">
    <source>
        <dbReference type="HAMAP-Rule" id="MF_02065"/>
    </source>
</evidence>
<proteinExistence type="inferred from homology"/>
<dbReference type="NCBIfam" id="TIGR00247">
    <property type="entry name" value="endolytic transglycosylase MltG"/>
    <property type="match status" value="1"/>
</dbReference>
<comment type="similarity">
    <text evidence="7">Belongs to the transglycosylase MltG family.</text>
</comment>
<dbReference type="RefSeq" id="WP_307339693.1">
    <property type="nucleotide sequence ID" value="NZ_JAUSUQ010000008.1"/>
</dbReference>
<dbReference type="Pfam" id="PF02618">
    <property type="entry name" value="YceG"/>
    <property type="match status" value="1"/>
</dbReference>
<dbReference type="PANTHER" id="PTHR30518:SF2">
    <property type="entry name" value="ENDOLYTIC MUREIN TRANSGLYCOSYLASE"/>
    <property type="match status" value="1"/>
</dbReference>
<evidence type="ECO:0000313" key="9">
    <source>
        <dbReference type="EMBL" id="MDQ0339553.1"/>
    </source>
</evidence>
<evidence type="ECO:0000313" key="10">
    <source>
        <dbReference type="Proteomes" id="UP001232445"/>
    </source>
</evidence>
<evidence type="ECO:0000256" key="4">
    <source>
        <dbReference type="ARBA" id="ARBA00023136"/>
    </source>
</evidence>
<comment type="catalytic activity">
    <reaction evidence="7">
        <text>a peptidoglycan chain = a peptidoglycan chain with N-acetyl-1,6-anhydromuramyl-[peptide] at the reducing end + a peptidoglycan chain with N-acetylglucosamine at the non-reducing end.</text>
        <dbReference type="EC" id="4.2.2.29"/>
    </reaction>
</comment>
<dbReference type="EMBL" id="JAUSUQ010000008">
    <property type="protein sequence ID" value="MDQ0339553.1"/>
    <property type="molecule type" value="Genomic_DNA"/>
</dbReference>
<evidence type="ECO:0000256" key="3">
    <source>
        <dbReference type="ARBA" id="ARBA00022989"/>
    </source>
</evidence>
<name>A0ABU0CSZ6_9BACI</name>
<dbReference type="Gene3D" id="3.30.160.60">
    <property type="entry name" value="Classic Zinc Finger"/>
    <property type="match status" value="1"/>
</dbReference>
<keyword evidence="3 7" id="KW-1133">Transmembrane helix</keyword>
<evidence type="ECO:0000256" key="2">
    <source>
        <dbReference type="ARBA" id="ARBA00022692"/>
    </source>
</evidence>
<feature type="region of interest" description="Disordered" evidence="8">
    <location>
        <begin position="1"/>
        <end position="41"/>
    </location>
</feature>
<comment type="function">
    <text evidence="7">Functions as a peptidoglycan terminase that cleaves nascent peptidoglycan strands endolytically to terminate their elongation.</text>
</comment>
<dbReference type="InterPro" id="IPR003770">
    <property type="entry name" value="MLTG-like"/>
</dbReference>
<keyword evidence="2 7" id="KW-0812">Transmembrane</keyword>
<feature type="site" description="Important for catalytic activity" evidence="7">
    <location>
        <position position="282"/>
    </location>
</feature>
<dbReference type="Gene3D" id="3.30.1490.480">
    <property type="entry name" value="Endolytic murein transglycosylase"/>
    <property type="match status" value="1"/>
</dbReference>
<gene>
    <name evidence="7" type="primary">mltG</name>
    <name evidence="9" type="ORF">J2S00_002341</name>
</gene>
<keyword evidence="6 7" id="KW-0961">Cell wall biogenesis/degradation</keyword>
<evidence type="ECO:0000256" key="5">
    <source>
        <dbReference type="ARBA" id="ARBA00023239"/>
    </source>
</evidence>
<sequence>MTEEQKRRAEEQRGEAMETNETATDQPETKPSGVREEKEQQEVEYEEVKAASPLKVVLITLGVILLLVASAAAVGGLYLYSQLQPVDPAAEDEVLEVEIPMGSSTARIAQILHEQGLIKNEKLFYFYVRYLGVSDFQAGQYQLSPSMSAGEIIKELQEGRLHRETLRFTIPEGLTVEETAQRLEEQGVVDADRFLQVVNNGDFSEFSFVQDIPEAEDRKYRLEGFLYPETYEVYKGTTEEDIVRLLLEQFEKVFKEEWHGALEEHGMTVYEAVTLASIIERETVVDEERKKISGVLHNRLEEGMLLQADATVLYALGEHKERVLYQDLEVDNPYNTYKYPGLPPGPIASPGLPSLEAAIFPAKHDYLFYVTKKDGSGTHYFSKTYAEHRQYDEKSRRHLDQAD</sequence>
<feature type="transmembrane region" description="Helical" evidence="7">
    <location>
        <begin position="56"/>
        <end position="80"/>
    </location>
</feature>
<evidence type="ECO:0000256" key="8">
    <source>
        <dbReference type="SAM" id="MobiDB-lite"/>
    </source>
</evidence>
<keyword evidence="4 7" id="KW-0472">Membrane</keyword>
<feature type="compositionally biased region" description="Basic and acidic residues" evidence="8">
    <location>
        <begin position="1"/>
        <end position="16"/>
    </location>
</feature>
<keyword evidence="5 7" id="KW-0456">Lyase</keyword>
<protein>
    <recommendedName>
        <fullName evidence="7">Endolytic murein transglycosylase</fullName>
        <ecNumber evidence="7">4.2.2.29</ecNumber>
    </recommendedName>
    <alternativeName>
        <fullName evidence="7">Peptidoglycan lytic transglycosylase</fullName>
    </alternativeName>
    <alternativeName>
        <fullName evidence="7">Peptidoglycan polymerization terminase</fullName>
    </alternativeName>
</protein>
<accession>A0ABU0CSZ6</accession>
<dbReference type="CDD" id="cd08010">
    <property type="entry name" value="MltG_like"/>
    <property type="match status" value="1"/>
</dbReference>
<keyword evidence="1 7" id="KW-1003">Cell membrane</keyword>
<dbReference type="PANTHER" id="PTHR30518">
    <property type="entry name" value="ENDOLYTIC MUREIN TRANSGLYCOSYLASE"/>
    <property type="match status" value="1"/>
</dbReference>
<organism evidence="9 10">
    <name type="scientific">Caldalkalibacillus uzonensis</name>
    <dbReference type="NCBI Taxonomy" id="353224"/>
    <lineage>
        <taxon>Bacteria</taxon>
        <taxon>Bacillati</taxon>
        <taxon>Bacillota</taxon>
        <taxon>Bacilli</taxon>
        <taxon>Bacillales</taxon>
        <taxon>Bacillaceae</taxon>
        <taxon>Caldalkalibacillus</taxon>
    </lineage>
</organism>
<dbReference type="Proteomes" id="UP001232445">
    <property type="component" value="Unassembled WGS sequence"/>
</dbReference>
<comment type="subcellular location">
    <subcellularLocation>
        <location evidence="7">Cell membrane</location>
        <topology evidence="7">Single-pass membrane protein</topology>
    </subcellularLocation>
</comment>
<evidence type="ECO:0000256" key="6">
    <source>
        <dbReference type="ARBA" id="ARBA00023316"/>
    </source>
</evidence>
<dbReference type="HAMAP" id="MF_02065">
    <property type="entry name" value="MltG"/>
    <property type="match status" value="1"/>
</dbReference>
<keyword evidence="10" id="KW-1185">Reference proteome</keyword>